<dbReference type="AlphaFoldDB" id="A0A8H4EV72"/>
<dbReference type="EMBL" id="WTPW01000016">
    <property type="protein sequence ID" value="KAF0559592.1"/>
    <property type="molecule type" value="Genomic_DNA"/>
</dbReference>
<keyword evidence="2" id="KW-1185">Reference proteome</keyword>
<proteinExistence type="predicted"/>
<reference evidence="1 2" key="1">
    <citation type="journal article" date="2019" name="Environ. Microbiol.">
        <title>At the nexus of three kingdoms: the genome of the mycorrhizal fungus Gigaspora margarita provides insights into plant, endobacterial and fungal interactions.</title>
        <authorList>
            <person name="Venice F."/>
            <person name="Ghignone S."/>
            <person name="Salvioli di Fossalunga A."/>
            <person name="Amselem J."/>
            <person name="Novero M."/>
            <person name="Xianan X."/>
            <person name="Sedzielewska Toro K."/>
            <person name="Morin E."/>
            <person name="Lipzen A."/>
            <person name="Grigoriev I.V."/>
            <person name="Henrissat B."/>
            <person name="Martin F.M."/>
            <person name="Bonfante P."/>
        </authorList>
    </citation>
    <scope>NUCLEOTIDE SEQUENCE [LARGE SCALE GENOMIC DNA]</scope>
    <source>
        <strain evidence="1 2">BEG34</strain>
    </source>
</reference>
<gene>
    <name evidence="1" type="ORF">F8M41_005284</name>
</gene>
<sequence length="76" mass="8642">MPTRKMLSIGTPKIHGAKPRKINSFAPTIDKENFLEDHVPMLLDDEVELSNVSELKETSIVNTREELRPLMPSVQK</sequence>
<protein>
    <submittedName>
        <fullName evidence="1">Uncharacterized protein</fullName>
    </submittedName>
</protein>
<organism evidence="1 2">
    <name type="scientific">Gigaspora margarita</name>
    <dbReference type="NCBI Taxonomy" id="4874"/>
    <lineage>
        <taxon>Eukaryota</taxon>
        <taxon>Fungi</taxon>
        <taxon>Fungi incertae sedis</taxon>
        <taxon>Mucoromycota</taxon>
        <taxon>Glomeromycotina</taxon>
        <taxon>Glomeromycetes</taxon>
        <taxon>Diversisporales</taxon>
        <taxon>Gigasporaceae</taxon>
        <taxon>Gigaspora</taxon>
    </lineage>
</organism>
<name>A0A8H4EV72_GIGMA</name>
<dbReference type="Proteomes" id="UP000439903">
    <property type="component" value="Unassembled WGS sequence"/>
</dbReference>
<evidence type="ECO:0000313" key="2">
    <source>
        <dbReference type="Proteomes" id="UP000439903"/>
    </source>
</evidence>
<dbReference type="OrthoDB" id="10501258at2759"/>
<accession>A0A8H4EV72</accession>
<comment type="caution">
    <text evidence="1">The sequence shown here is derived from an EMBL/GenBank/DDBJ whole genome shotgun (WGS) entry which is preliminary data.</text>
</comment>
<evidence type="ECO:0000313" key="1">
    <source>
        <dbReference type="EMBL" id="KAF0559592.1"/>
    </source>
</evidence>